<sequence>MGNVKIFGRTDGLTDEQTDGQKTVHPPCSHIFQWARTILELLRYNDNNVVLTTFQEEWSKNATSTVLTSFLKNLFQTHSTFYMEKYWKRNVANTALTKKTALTPSDHVFHTIEPNILTKFHEAWIINVVSRVFTR</sequence>
<keyword evidence="2" id="KW-1185">Reference proteome</keyword>
<reference evidence="1" key="1">
    <citation type="journal article" date="2019" name="bioRxiv">
        <title>The Genome of the Zebra Mussel, Dreissena polymorpha: A Resource for Invasive Species Research.</title>
        <authorList>
            <person name="McCartney M.A."/>
            <person name="Auch B."/>
            <person name="Kono T."/>
            <person name="Mallez S."/>
            <person name="Zhang Y."/>
            <person name="Obille A."/>
            <person name="Becker A."/>
            <person name="Abrahante J.E."/>
            <person name="Garbe J."/>
            <person name="Badalamenti J.P."/>
            <person name="Herman A."/>
            <person name="Mangelson H."/>
            <person name="Liachko I."/>
            <person name="Sullivan S."/>
            <person name="Sone E.D."/>
            <person name="Koren S."/>
            <person name="Silverstein K.A.T."/>
            <person name="Beckman K.B."/>
            <person name="Gohl D.M."/>
        </authorList>
    </citation>
    <scope>NUCLEOTIDE SEQUENCE</scope>
    <source>
        <strain evidence="1">Duluth1</strain>
        <tissue evidence="1">Whole animal</tissue>
    </source>
</reference>
<comment type="caution">
    <text evidence="1">The sequence shown here is derived from an EMBL/GenBank/DDBJ whole genome shotgun (WGS) entry which is preliminary data.</text>
</comment>
<protein>
    <submittedName>
        <fullName evidence="1">Uncharacterized protein</fullName>
    </submittedName>
</protein>
<dbReference type="EMBL" id="JAIWYP010000003">
    <property type="protein sequence ID" value="KAH3848494.1"/>
    <property type="molecule type" value="Genomic_DNA"/>
</dbReference>
<proteinExistence type="predicted"/>
<accession>A0A9D4KZI7</accession>
<gene>
    <name evidence="1" type="ORF">DPMN_090861</name>
</gene>
<name>A0A9D4KZI7_DREPO</name>
<dbReference type="Proteomes" id="UP000828390">
    <property type="component" value="Unassembled WGS sequence"/>
</dbReference>
<evidence type="ECO:0000313" key="2">
    <source>
        <dbReference type="Proteomes" id="UP000828390"/>
    </source>
</evidence>
<dbReference type="AlphaFoldDB" id="A0A9D4KZI7"/>
<organism evidence="1 2">
    <name type="scientific">Dreissena polymorpha</name>
    <name type="common">Zebra mussel</name>
    <name type="synonym">Mytilus polymorpha</name>
    <dbReference type="NCBI Taxonomy" id="45954"/>
    <lineage>
        <taxon>Eukaryota</taxon>
        <taxon>Metazoa</taxon>
        <taxon>Spiralia</taxon>
        <taxon>Lophotrochozoa</taxon>
        <taxon>Mollusca</taxon>
        <taxon>Bivalvia</taxon>
        <taxon>Autobranchia</taxon>
        <taxon>Heteroconchia</taxon>
        <taxon>Euheterodonta</taxon>
        <taxon>Imparidentia</taxon>
        <taxon>Neoheterodontei</taxon>
        <taxon>Myida</taxon>
        <taxon>Dreissenoidea</taxon>
        <taxon>Dreissenidae</taxon>
        <taxon>Dreissena</taxon>
    </lineage>
</organism>
<reference evidence="1" key="2">
    <citation type="submission" date="2020-11" db="EMBL/GenBank/DDBJ databases">
        <authorList>
            <person name="McCartney M.A."/>
            <person name="Auch B."/>
            <person name="Kono T."/>
            <person name="Mallez S."/>
            <person name="Becker A."/>
            <person name="Gohl D.M."/>
            <person name="Silverstein K.A.T."/>
            <person name="Koren S."/>
            <person name="Bechman K.B."/>
            <person name="Herman A."/>
            <person name="Abrahante J.E."/>
            <person name="Garbe J."/>
        </authorList>
    </citation>
    <scope>NUCLEOTIDE SEQUENCE</scope>
    <source>
        <strain evidence="1">Duluth1</strain>
        <tissue evidence="1">Whole animal</tissue>
    </source>
</reference>
<evidence type="ECO:0000313" key="1">
    <source>
        <dbReference type="EMBL" id="KAH3848494.1"/>
    </source>
</evidence>